<feature type="compositionally biased region" description="Basic and acidic residues" evidence="1">
    <location>
        <begin position="679"/>
        <end position="690"/>
    </location>
</feature>
<feature type="compositionally biased region" description="Low complexity" evidence="1">
    <location>
        <begin position="1039"/>
        <end position="1077"/>
    </location>
</feature>
<feature type="compositionally biased region" description="Basic and acidic residues" evidence="1">
    <location>
        <begin position="286"/>
        <end position="295"/>
    </location>
</feature>
<proteinExistence type="predicted"/>
<feature type="compositionally biased region" description="Low complexity" evidence="1">
    <location>
        <begin position="691"/>
        <end position="705"/>
    </location>
</feature>
<feature type="compositionally biased region" description="Polar residues" evidence="1">
    <location>
        <begin position="556"/>
        <end position="565"/>
    </location>
</feature>
<feature type="compositionally biased region" description="Basic and acidic residues" evidence="1">
    <location>
        <begin position="774"/>
        <end position="785"/>
    </location>
</feature>
<feature type="compositionally biased region" description="Polar residues" evidence="1">
    <location>
        <begin position="986"/>
        <end position="998"/>
    </location>
</feature>
<feature type="compositionally biased region" description="Low complexity" evidence="1">
    <location>
        <begin position="732"/>
        <end position="741"/>
    </location>
</feature>
<feature type="region of interest" description="Disordered" evidence="1">
    <location>
        <begin position="851"/>
        <end position="1316"/>
    </location>
</feature>
<keyword evidence="3" id="KW-1185">Reference proteome</keyword>
<feature type="compositionally biased region" description="Low complexity" evidence="1">
    <location>
        <begin position="275"/>
        <end position="285"/>
    </location>
</feature>
<feature type="compositionally biased region" description="Polar residues" evidence="1">
    <location>
        <begin position="1236"/>
        <end position="1250"/>
    </location>
</feature>
<dbReference type="Proteomes" id="UP001219518">
    <property type="component" value="Unassembled WGS sequence"/>
</dbReference>
<feature type="compositionally biased region" description="Low complexity" evidence="1">
    <location>
        <begin position="1217"/>
        <end position="1227"/>
    </location>
</feature>
<feature type="compositionally biased region" description="Polar residues" evidence="1">
    <location>
        <begin position="917"/>
        <end position="926"/>
    </location>
</feature>
<feature type="compositionally biased region" description="Low complexity" evidence="1">
    <location>
        <begin position="609"/>
        <end position="621"/>
    </location>
</feature>
<reference evidence="2" key="1">
    <citation type="submission" date="2021-07" db="EMBL/GenBank/DDBJ databases">
        <authorList>
            <person name="Catto M.A."/>
            <person name="Jacobson A."/>
            <person name="Kennedy G."/>
            <person name="Labadie P."/>
            <person name="Hunt B.G."/>
            <person name="Srinivasan R."/>
        </authorList>
    </citation>
    <scope>NUCLEOTIDE SEQUENCE</scope>
    <source>
        <strain evidence="2">PL_HMW_Pooled</strain>
        <tissue evidence="2">Head</tissue>
    </source>
</reference>
<gene>
    <name evidence="2" type="ORF">KUF71_004627</name>
</gene>
<feature type="region of interest" description="Disordered" evidence="1">
    <location>
        <begin position="638"/>
        <end position="815"/>
    </location>
</feature>
<feature type="region of interest" description="Disordered" evidence="1">
    <location>
        <begin position="537"/>
        <end position="621"/>
    </location>
</feature>
<feature type="compositionally biased region" description="Low complexity" evidence="1">
    <location>
        <begin position="872"/>
        <end position="889"/>
    </location>
</feature>
<name>A0AAE1HZG0_9NEOP</name>
<dbReference type="EMBL" id="JAHWGI010001409">
    <property type="protein sequence ID" value="KAK3930056.1"/>
    <property type="molecule type" value="Genomic_DNA"/>
</dbReference>
<evidence type="ECO:0000313" key="3">
    <source>
        <dbReference type="Proteomes" id="UP001219518"/>
    </source>
</evidence>
<evidence type="ECO:0000256" key="1">
    <source>
        <dbReference type="SAM" id="MobiDB-lite"/>
    </source>
</evidence>
<evidence type="ECO:0000313" key="2">
    <source>
        <dbReference type="EMBL" id="KAK3930056.1"/>
    </source>
</evidence>
<sequence>MEPFSHPWLATMPSTAFVASSNTSGRCDTVTGSQRLTSHVYWATLLSIMPGSSWRFKEKERQNQMRAIIEDAVSKETKSLVAAGYYYLPIDQIRGKALVHLGIPSIFGGNINWAKIGPSFRLRIPRQRESPFLLPTYLGPRKFFKTRLPRRPERHFQDRAPQPRCVGGPEVLIVPRVETHESAGRTRARSTAARARRAAAAATADLPTETLKLTSSFLASSSADLRRGRGSPVVSRLPESKASERLAQLRSPEAKAAKARQDENTVPVQGRDGARAAAAAASSRALGEHGPHDEPLPAPVEGFDADAPVAVVAELPLADIDLNAAVVPTGGVSGSAARRSGRDGSVDFTVTFSKSAHIPAPASQADRALKRKSLSLAKRKAPVSVKGVAHSPRIAKQGAVEVAAPSPIASLGRAAPSLDLCSATTIVCSPSSRASGFKIPSPSSTLRQRLESPNMSLDAVELLEDARPPPSPIPTLPHTCDTAPSGSSEKTMSDRKASVFDIEVNRSEISIASVLNTSRMSRSSVSRDIIPVGHTPARYVANVPPPPVRVSSSSSEDGANRTSESIDAVLLRGAARRPPTPVPTPPQAYDTTSSGSSDKAMSDRKTAASESDSSDVIQSSQRSPLPLVAVFDKEKQLSLSPPSLSSTVASGGRKRREGSSGSSRGLTPLSGEQQRAVRKLFDESPPREVAEVAAAASGGDSVGEAIGDELSINTSRMSRSPLVAVFDKEKQLSLSPPSLSSTVASGGRKRREGSSGSSRGLTPLSGEQQRAVRKLFDESPPREVAEVAAAASGGDSVGEAIGDELSINTSRMSVGDLSMRSISDLSALSEDDEGGHHVSLRDAAERAALATESLRGSDAPSRVTVRTTSFAGSRTPSTLRGSSRSSVSRDNIPVGHTPARHVADVPPPPVRASSSSEDGANRTSESIDAVFLRGAARRPPTPVPTPPQAYDTTSSGSSEKKASDSIPSKVAQRPQKSPPVAVFDKQQLQSPSPHNLSSAVPAAHDTTSTSSRPPGPSDAVSAASGTKRPLKSPPLIRPAPSSTTTTTKSSSKISVPSESSSSVPSSAAALAKVGASHSPPPSQSKPTPKRARMSISDAILLSGADPGRATAPAAESRPHASIRRSIAMMTPGPEETAPGPSATSPQGRRRSRESRASPPRGTAAVPTRQKTSVSVERIRILLPSHDQDSGHDRDLPAAQRSPSAAVEERGGQAPRQSSRMSPPSGGAPRRRRSTEKSTPSARRNTSSLSISDVDLGSEFDVDLEPANVSGGEEESSHPYQRAGHQRSCPAESSPAGRVPSRGAGSRRIVIRTPDMI</sequence>
<feature type="compositionally biased region" description="Low complexity" evidence="1">
    <location>
        <begin position="786"/>
        <end position="800"/>
    </location>
</feature>
<feature type="compositionally biased region" description="Polar residues" evidence="1">
    <location>
        <begin position="589"/>
        <end position="599"/>
    </location>
</feature>
<feature type="compositionally biased region" description="Basic and acidic residues" evidence="1">
    <location>
        <begin position="252"/>
        <end position="263"/>
    </location>
</feature>
<feature type="region of interest" description="Disordered" evidence="1">
    <location>
        <begin position="222"/>
        <end position="296"/>
    </location>
</feature>
<feature type="region of interest" description="Disordered" evidence="1">
    <location>
        <begin position="471"/>
        <end position="494"/>
    </location>
</feature>
<reference evidence="2" key="2">
    <citation type="journal article" date="2023" name="BMC Genomics">
        <title>Pest status, molecular evolution, and epigenetic factors derived from the genome assembly of Frankliniella fusca, a thysanopteran phytovirus vector.</title>
        <authorList>
            <person name="Catto M.A."/>
            <person name="Labadie P.E."/>
            <person name="Jacobson A.L."/>
            <person name="Kennedy G.G."/>
            <person name="Srinivasan R."/>
            <person name="Hunt B.G."/>
        </authorList>
    </citation>
    <scope>NUCLEOTIDE SEQUENCE</scope>
    <source>
        <strain evidence="2">PL_HMW_Pooled</strain>
    </source>
</reference>
<accession>A0AAE1HZG0</accession>
<protein>
    <submittedName>
        <fullName evidence="2">Uncharacterized protein</fullName>
    </submittedName>
</protein>
<organism evidence="2 3">
    <name type="scientific">Frankliniella fusca</name>
    <dbReference type="NCBI Taxonomy" id="407009"/>
    <lineage>
        <taxon>Eukaryota</taxon>
        <taxon>Metazoa</taxon>
        <taxon>Ecdysozoa</taxon>
        <taxon>Arthropoda</taxon>
        <taxon>Hexapoda</taxon>
        <taxon>Insecta</taxon>
        <taxon>Pterygota</taxon>
        <taxon>Neoptera</taxon>
        <taxon>Paraneoptera</taxon>
        <taxon>Thysanoptera</taxon>
        <taxon>Terebrantia</taxon>
        <taxon>Thripoidea</taxon>
        <taxon>Thripidae</taxon>
        <taxon>Frankliniella</taxon>
    </lineage>
</organism>
<comment type="caution">
    <text evidence="2">The sequence shown here is derived from an EMBL/GenBank/DDBJ whole genome shotgun (WGS) entry which is preliminary data.</text>
</comment>
<feature type="compositionally biased region" description="Basic and acidic residues" evidence="1">
    <location>
        <begin position="1185"/>
        <end position="1195"/>
    </location>
</feature>